<evidence type="ECO:0000259" key="1">
    <source>
        <dbReference type="Pfam" id="PF04230"/>
    </source>
</evidence>
<evidence type="ECO:0000313" key="3">
    <source>
        <dbReference type="Proteomes" id="UP000048926"/>
    </source>
</evidence>
<feature type="domain" description="Polysaccharide pyruvyl transferase" evidence="1">
    <location>
        <begin position="58"/>
        <end position="342"/>
    </location>
</feature>
<sequence length="417" mass="47627">MAASRLVPVPSSKAPEKTKEYGMTRVLVMIPSGEVYDHNNVRWYSHQDIQRNLNHYHNIGDAFVFDSSLKLLKYDRLETLTIREFNPAEVDRLRDEFDYVVLRGSNYIHGEMDWEMAEQVLRRLGLPVLAFGIGAQAPVDGKLVLSDATKNVLRLIAGSTTSVGVRGAYTAEVLEDIGISNTRIIGCPTAFRHNDPGLRITLPEIDRIRKVGLTVRREVSPAYARDIRQYLTFHRDLIKSVAARFDTVLMAQGELEEKKLVLGTPAQKDQAISSLRENAWVGEWYLDDDIECLYRNSMFYSDVVADYDACVKACDLVLGYRLHGNLMALANGVPALYFTYDSRTREFAETFRIPSFDVFSEKVFRLSDYWDQGLFDRFNRAYEATYYAMGDFLSENNVPHVMRERAPAQQRKVVALM</sequence>
<dbReference type="Proteomes" id="UP000048926">
    <property type="component" value="Unassembled WGS sequence"/>
</dbReference>
<evidence type="ECO:0000313" key="2">
    <source>
        <dbReference type="EMBL" id="CTQ43762.1"/>
    </source>
</evidence>
<accession>A0A0M6Y0X1</accession>
<proteinExistence type="predicted"/>
<keyword evidence="3" id="KW-1185">Reference proteome</keyword>
<dbReference type="STRING" id="187304.B0E33_18455"/>
<keyword evidence="2" id="KW-0808">Transferase</keyword>
<gene>
    <name evidence="2" type="ORF">LAL4801_02204</name>
</gene>
<dbReference type="EMBL" id="CXST01000001">
    <property type="protein sequence ID" value="CTQ43762.1"/>
    <property type="molecule type" value="Genomic_DNA"/>
</dbReference>
<dbReference type="Pfam" id="PF04230">
    <property type="entry name" value="PS_pyruv_trans"/>
    <property type="match status" value="1"/>
</dbReference>
<name>A0A0M6Y0X1_9HYPH</name>
<dbReference type="GO" id="GO:0016740">
    <property type="term" value="F:transferase activity"/>
    <property type="evidence" value="ECO:0007669"/>
    <property type="project" value="UniProtKB-KW"/>
</dbReference>
<reference evidence="3" key="1">
    <citation type="submission" date="2015-07" db="EMBL/GenBank/DDBJ databases">
        <authorList>
            <person name="Rodrigo-Torres Lidia"/>
            <person name="Arahal R.David."/>
        </authorList>
    </citation>
    <scope>NUCLEOTIDE SEQUENCE [LARGE SCALE GENOMIC DNA]</scope>
    <source>
        <strain evidence="3">CECT 4801</strain>
    </source>
</reference>
<dbReference type="AlphaFoldDB" id="A0A0M6Y0X1"/>
<dbReference type="OrthoDB" id="9767435at2"/>
<dbReference type="InterPro" id="IPR007345">
    <property type="entry name" value="Polysacch_pyruvyl_Trfase"/>
</dbReference>
<organism evidence="2 3">
    <name type="scientific">Roseibium aggregatum</name>
    <dbReference type="NCBI Taxonomy" id="187304"/>
    <lineage>
        <taxon>Bacteria</taxon>
        <taxon>Pseudomonadati</taxon>
        <taxon>Pseudomonadota</taxon>
        <taxon>Alphaproteobacteria</taxon>
        <taxon>Hyphomicrobiales</taxon>
        <taxon>Stappiaceae</taxon>
        <taxon>Roseibium</taxon>
    </lineage>
</organism>
<protein>
    <submittedName>
        <fullName evidence="2">Polysaccharide pyruvyl transferase CsaB</fullName>
    </submittedName>
</protein>